<keyword evidence="1" id="KW-0472">Membrane</keyword>
<organism evidence="2">
    <name type="scientific">Paenibacillus sp. SYP-B3998</name>
    <dbReference type="NCBI Taxonomy" id="2678564"/>
    <lineage>
        <taxon>Bacteria</taxon>
        <taxon>Bacillati</taxon>
        <taxon>Bacillota</taxon>
        <taxon>Bacilli</taxon>
        <taxon>Bacillales</taxon>
        <taxon>Paenibacillaceae</taxon>
        <taxon>Paenibacillus</taxon>
    </lineage>
</organism>
<dbReference type="NCBIfam" id="NF041644">
    <property type="entry name" value="CBO0543_fam"/>
    <property type="match status" value="1"/>
</dbReference>
<dbReference type="InterPro" id="IPR048147">
    <property type="entry name" value="CBO0543-like"/>
</dbReference>
<dbReference type="EMBL" id="JAAIKC010000007">
    <property type="protein sequence ID" value="NEW07968.1"/>
    <property type="molecule type" value="Genomic_DNA"/>
</dbReference>
<feature type="transmembrane region" description="Helical" evidence="1">
    <location>
        <begin position="6"/>
        <end position="24"/>
    </location>
</feature>
<keyword evidence="1" id="KW-0812">Transmembrane</keyword>
<dbReference type="RefSeq" id="WP_163949922.1">
    <property type="nucleotide sequence ID" value="NZ_JAAIKC010000007.1"/>
</dbReference>
<name>A0A6G4A0Z6_9BACL</name>
<feature type="transmembrane region" description="Helical" evidence="1">
    <location>
        <begin position="70"/>
        <end position="88"/>
    </location>
</feature>
<sequence>MTIERAILIMVWLVCVIAMPIVIPKGRSREAALVFLSNQVISWTLSLFFVEMNWFSNPVREFPAASGSNFTNNYVLYPFISTVFYLYYPGGKNLLIKALYQIGFILFACGYVYAIEKYTNLVKFHHFHILLNGIVFFLGLNVTRLYGRWFFKAVRGRG</sequence>
<reference evidence="2" key="1">
    <citation type="submission" date="2020-02" db="EMBL/GenBank/DDBJ databases">
        <authorList>
            <person name="Shen X.-R."/>
            <person name="Zhang Y.-X."/>
        </authorList>
    </citation>
    <scope>NUCLEOTIDE SEQUENCE</scope>
    <source>
        <strain evidence="2">SYP-B3998</strain>
    </source>
</reference>
<evidence type="ECO:0000256" key="1">
    <source>
        <dbReference type="SAM" id="Phobius"/>
    </source>
</evidence>
<keyword evidence="1" id="KW-1133">Transmembrane helix</keyword>
<accession>A0A6G4A0Z6</accession>
<feature type="transmembrane region" description="Helical" evidence="1">
    <location>
        <begin position="95"/>
        <end position="115"/>
    </location>
</feature>
<feature type="transmembrane region" description="Helical" evidence="1">
    <location>
        <begin position="31"/>
        <end position="50"/>
    </location>
</feature>
<feature type="transmembrane region" description="Helical" evidence="1">
    <location>
        <begin position="127"/>
        <end position="147"/>
    </location>
</feature>
<gene>
    <name evidence="2" type="ORF">GK047_18370</name>
</gene>
<proteinExistence type="predicted"/>
<protein>
    <submittedName>
        <fullName evidence="2">Uncharacterized protein</fullName>
    </submittedName>
</protein>
<evidence type="ECO:0000313" key="2">
    <source>
        <dbReference type="EMBL" id="NEW07968.1"/>
    </source>
</evidence>
<comment type="caution">
    <text evidence="2">The sequence shown here is derived from an EMBL/GenBank/DDBJ whole genome shotgun (WGS) entry which is preliminary data.</text>
</comment>
<dbReference type="AlphaFoldDB" id="A0A6G4A0Z6"/>